<reference evidence="2 3" key="2">
    <citation type="submission" date="2021-10" db="EMBL/GenBank/DDBJ databases">
        <authorList>
            <person name="Piombo E."/>
        </authorList>
    </citation>
    <scope>NUCLEOTIDE SEQUENCE [LARGE SCALE GENOMIC DNA]</scope>
</reference>
<accession>A0A9N9ZCU1</accession>
<name>A0A9N9ZCU1_9HYPO</name>
<evidence type="ECO:0000313" key="2">
    <source>
        <dbReference type="EMBL" id="CAH0052904.1"/>
    </source>
</evidence>
<gene>
    <name evidence="2" type="ORF">CSOL1703_00004771</name>
</gene>
<proteinExistence type="predicted"/>
<feature type="region of interest" description="Disordered" evidence="1">
    <location>
        <begin position="50"/>
        <end position="73"/>
    </location>
</feature>
<evidence type="ECO:0000256" key="1">
    <source>
        <dbReference type="SAM" id="MobiDB-lite"/>
    </source>
</evidence>
<protein>
    <submittedName>
        <fullName evidence="2">Uncharacterized protein</fullName>
    </submittedName>
</protein>
<comment type="caution">
    <text evidence="2">The sequence shown here is derived from an EMBL/GenBank/DDBJ whole genome shotgun (WGS) entry which is preliminary data.</text>
</comment>
<reference evidence="3" key="1">
    <citation type="submission" date="2019-06" db="EMBL/GenBank/DDBJ databases">
        <authorList>
            <person name="Broberg M."/>
        </authorList>
    </citation>
    <scope>NUCLEOTIDE SEQUENCE [LARGE SCALE GENOMIC DNA]</scope>
</reference>
<dbReference type="EMBL" id="CABFOC020000045">
    <property type="protein sequence ID" value="CAH0052904.1"/>
    <property type="molecule type" value="Genomic_DNA"/>
</dbReference>
<sequence length="73" mass="7678">MSNWEIDQPAAEALSVAESDTEDDVGEQVHAFRKPQVRCLGVAGSLREIPNGQRLTTDGVGPQGDGDAASVEV</sequence>
<evidence type="ECO:0000313" key="3">
    <source>
        <dbReference type="Proteomes" id="UP000775872"/>
    </source>
</evidence>
<dbReference type="AlphaFoldDB" id="A0A9N9ZCU1"/>
<feature type="region of interest" description="Disordered" evidence="1">
    <location>
        <begin position="1"/>
        <end position="26"/>
    </location>
</feature>
<keyword evidence="3" id="KW-1185">Reference proteome</keyword>
<dbReference type="Proteomes" id="UP000775872">
    <property type="component" value="Unassembled WGS sequence"/>
</dbReference>
<organism evidence="2 3">
    <name type="scientific">Clonostachys solani</name>
    <dbReference type="NCBI Taxonomy" id="160281"/>
    <lineage>
        <taxon>Eukaryota</taxon>
        <taxon>Fungi</taxon>
        <taxon>Dikarya</taxon>
        <taxon>Ascomycota</taxon>
        <taxon>Pezizomycotina</taxon>
        <taxon>Sordariomycetes</taxon>
        <taxon>Hypocreomycetidae</taxon>
        <taxon>Hypocreales</taxon>
        <taxon>Bionectriaceae</taxon>
        <taxon>Clonostachys</taxon>
    </lineage>
</organism>